<comment type="caution">
    <text evidence="2">The sequence shown here is derived from an EMBL/GenBank/DDBJ whole genome shotgun (WGS) entry which is preliminary data.</text>
</comment>
<dbReference type="RefSeq" id="WP_386767151.1">
    <property type="nucleotide sequence ID" value="NZ_JBHSTI010000008.1"/>
</dbReference>
<dbReference type="EMBL" id="JBHSTI010000008">
    <property type="protein sequence ID" value="MFC6238707.1"/>
    <property type="molecule type" value="Genomic_DNA"/>
</dbReference>
<reference evidence="3" key="1">
    <citation type="journal article" date="2019" name="Int. J. Syst. Evol. Microbiol.">
        <title>The Global Catalogue of Microorganisms (GCM) 10K type strain sequencing project: providing services to taxonomists for standard genome sequencing and annotation.</title>
        <authorList>
            <consortium name="The Broad Institute Genomics Platform"/>
            <consortium name="The Broad Institute Genome Sequencing Center for Infectious Disease"/>
            <person name="Wu L."/>
            <person name="Ma J."/>
        </authorList>
    </citation>
    <scope>NUCLEOTIDE SEQUENCE [LARGE SCALE GENOMIC DNA]</scope>
    <source>
        <strain evidence="3">CGMCC 4.7317</strain>
    </source>
</reference>
<organism evidence="2 3">
    <name type="scientific">Longivirga aurantiaca</name>
    <dbReference type="NCBI Taxonomy" id="1837743"/>
    <lineage>
        <taxon>Bacteria</taxon>
        <taxon>Bacillati</taxon>
        <taxon>Actinomycetota</taxon>
        <taxon>Actinomycetes</taxon>
        <taxon>Sporichthyales</taxon>
        <taxon>Sporichthyaceae</taxon>
        <taxon>Longivirga</taxon>
    </lineage>
</organism>
<keyword evidence="3" id="KW-1185">Reference proteome</keyword>
<proteinExistence type="predicted"/>
<dbReference type="Proteomes" id="UP001596138">
    <property type="component" value="Unassembled WGS sequence"/>
</dbReference>
<keyword evidence="1" id="KW-0812">Transmembrane</keyword>
<accession>A0ABW1T342</accession>
<dbReference type="InterPro" id="IPR003425">
    <property type="entry name" value="CCB3/YggT"/>
</dbReference>
<name>A0ABW1T342_9ACTN</name>
<feature type="transmembrane region" description="Helical" evidence="1">
    <location>
        <begin position="77"/>
        <end position="99"/>
    </location>
</feature>
<gene>
    <name evidence="2" type="ORF">ACFQGU_12535</name>
</gene>
<dbReference type="Pfam" id="PF02325">
    <property type="entry name" value="CCB3_YggT"/>
    <property type="match status" value="1"/>
</dbReference>
<feature type="transmembrane region" description="Helical" evidence="1">
    <location>
        <begin position="12"/>
        <end position="36"/>
    </location>
</feature>
<evidence type="ECO:0000313" key="3">
    <source>
        <dbReference type="Proteomes" id="UP001596138"/>
    </source>
</evidence>
<evidence type="ECO:0000256" key="1">
    <source>
        <dbReference type="SAM" id="Phobius"/>
    </source>
</evidence>
<sequence>MTIGTTIVGSTLFFVLQAYLIVLIARIVVDYVFIFARDWRPSGPVLVLVELIYTVTDPPIKLLQRVIPSIRVGMFDFQLTVVFLILFILIRILSGIVLMF</sequence>
<evidence type="ECO:0000313" key="2">
    <source>
        <dbReference type="EMBL" id="MFC6238707.1"/>
    </source>
</evidence>
<keyword evidence="1" id="KW-1133">Transmembrane helix</keyword>
<protein>
    <submittedName>
        <fullName evidence="2">YggT family protein</fullName>
    </submittedName>
</protein>
<keyword evidence="1" id="KW-0472">Membrane</keyword>